<feature type="transmembrane region" description="Helical" evidence="1">
    <location>
        <begin position="21"/>
        <end position="42"/>
    </location>
</feature>
<accession>A0A2T4TVT7</accession>
<protein>
    <submittedName>
        <fullName evidence="2">Uncharacterized protein</fullName>
    </submittedName>
</protein>
<dbReference type="RefSeq" id="WP_107563517.1">
    <property type="nucleotide sequence ID" value="NZ_NVQC01000028.1"/>
</dbReference>
<keyword evidence="1" id="KW-0812">Transmembrane</keyword>
<organism evidence="2 3">
    <name type="scientific">Candidatus Methylomirabilis limnetica</name>
    <dbReference type="NCBI Taxonomy" id="2033718"/>
    <lineage>
        <taxon>Bacteria</taxon>
        <taxon>Candidatus Methylomirabilota</taxon>
        <taxon>Candidatus Methylomirabilia</taxon>
        <taxon>Candidatus Methylomirabilales</taxon>
        <taxon>Candidatus Methylomirabilaceae</taxon>
        <taxon>Candidatus Methylomirabilis</taxon>
    </lineage>
</organism>
<reference evidence="2 3" key="1">
    <citation type="submission" date="2017-09" db="EMBL/GenBank/DDBJ databases">
        <title>Bloom of a denitrifying methanotroph, Candidatus Methylomirabilis limnetica, in a deep stratified lake.</title>
        <authorList>
            <person name="Graf J.S."/>
            <person name="Marchant H.K."/>
            <person name="Tienken D."/>
            <person name="Hach P.F."/>
            <person name="Brand A."/>
            <person name="Schubert C.J."/>
            <person name="Kuypers M.M."/>
            <person name="Milucka J."/>
        </authorList>
    </citation>
    <scope>NUCLEOTIDE SEQUENCE [LARGE SCALE GENOMIC DNA]</scope>
    <source>
        <strain evidence="2 3">Zug</strain>
    </source>
</reference>
<evidence type="ECO:0000313" key="2">
    <source>
        <dbReference type="EMBL" id="PTL35223.1"/>
    </source>
</evidence>
<gene>
    <name evidence="2" type="ORF">CLG94_11015</name>
</gene>
<evidence type="ECO:0000313" key="3">
    <source>
        <dbReference type="Proteomes" id="UP000241436"/>
    </source>
</evidence>
<keyword evidence="1" id="KW-1133">Transmembrane helix</keyword>
<comment type="caution">
    <text evidence="2">The sequence shown here is derived from an EMBL/GenBank/DDBJ whole genome shotgun (WGS) entry which is preliminary data.</text>
</comment>
<dbReference type="Proteomes" id="UP000241436">
    <property type="component" value="Unassembled WGS sequence"/>
</dbReference>
<keyword evidence="1" id="KW-0472">Membrane</keyword>
<dbReference type="AlphaFoldDB" id="A0A2T4TVT7"/>
<sequence length="83" mass="9122">MQGPVVPPGGPDRRIRFKAGVACIAVSFLVYPAYVAIPFLSLSSTTKLTITLIASILSWGTFCAGSYLSGRDGYEWLKRRLRR</sequence>
<feature type="transmembrane region" description="Helical" evidence="1">
    <location>
        <begin position="48"/>
        <end position="70"/>
    </location>
</feature>
<reference evidence="3" key="2">
    <citation type="journal article" date="2018" name="Environ. Microbiol.">
        <title>Bloom of a denitrifying methanotroph, 'Candidatus Methylomirabilis limnetica', in a deep stratified lake.</title>
        <authorList>
            <person name="Graf J.S."/>
            <person name="Mayr M.J."/>
            <person name="Marchant H.K."/>
            <person name="Tienken D."/>
            <person name="Hach P.F."/>
            <person name="Brand A."/>
            <person name="Schubert C.J."/>
            <person name="Kuypers M.M."/>
            <person name="Milucka J."/>
        </authorList>
    </citation>
    <scope>NUCLEOTIDE SEQUENCE [LARGE SCALE GENOMIC DNA]</scope>
    <source>
        <strain evidence="3">Zug</strain>
    </source>
</reference>
<name>A0A2T4TVT7_9BACT</name>
<proteinExistence type="predicted"/>
<dbReference type="EMBL" id="NVQC01000028">
    <property type="protein sequence ID" value="PTL35223.1"/>
    <property type="molecule type" value="Genomic_DNA"/>
</dbReference>
<keyword evidence="3" id="KW-1185">Reference proteome</keyword>
<evidence type="ECO:0000256" key="1">
    <source>
        <dbReference type="SAM" id="Phobius"/>
    </source>
</evidence>